<evidence type="ECO:0000256" key="1">
    <source>
        <dbReference type="SAM" id="MobiDB-lite"/>
    </source>
</evidence>
<comment type="caution">
    <text evidence="3">The sequence shown here is derived from an EMBL/GenBank/DDBJ whole genome shotgun (WGS) entry which is preliminary data.</text>
</comment>
<evidence type="ECO:0000256" key="2">
    <source>
        <dbReference type="SAM" id="SignalP"/>
    </source>
</evidence>
<evidence type="ECO:0000313" key="4">
    <source>
        <dbReference type="Proteomes" id="UP001595778"/>
    </source>
</evidence>
<dbReference type="EMBL" id="JBHSDQ010000004">
    <property type="protein sequence ID" value="MFC4396601.1"/>
    <property type="molecule type" value="Genomic_DNA"/>
</dbReference>
<feature type="signal peptide" evidence="2">
    <location>
        <begin position="1"/>
        <end position="16"/>
    </location>
</feature>
<organism evidence="3 4">
    <name type="scientific">Arthrobacter sedimenti</name>
    <dbReference type="NCBI Taxonomy" id="2694931"/>
    <lineage>
        <taxon>Bacteria</taxon>
        <taxon>Bacillati</taxon>
        <taxon>Actinomycetota</taxon>
        <taxon>Actinomycetes</taxon>
        <taxon>Micrococcales</taxon>
        <taxon>Micrococcaceae</taxon>
        <taxon>Arthrobacter</taxon>
    </lineage>
</organism>
<name>A0ABV8WL88_9MICC</name>
<protein>
    <recommendedName>
        <fullName evidence="5">Lipoprotein</fullName>
    </recommendedName>
</protein>
<feature type="compositionally biased region" description="Low complexity" evidence="1">
    <location>
        <begin position="23"/>
        <end position="50"/>
    </location>
</feature>
<dbReference type="PROSITE" id="PS51257">
    <property type="entry name" value="PROKAR_LIPOPROTEIN"/>
    <property type="match status" value="1"/>
</dbReference>
<evidence type="ECO:0000313" key="3">
    <source>
        <dbReference type="EMBL" id="MFC4396601.1"/>
    </source>
</evidence>
<dbReference type="RefSeq" id="WP_350310797.1">
    <property type="nucleotide sequence ID" value="NZ_JBHSDQ010000004.1"/>
</dbReference>
<reference evidence="4" key="1">
    <citation type="journal article" date="2019" name="Int. J. Syst. Evol. Microbiol.">
        <title>The Global Catalogue of Microorganisms (GCM) 10K type strain sequencing project: providing services to taxonomists for standard genome sequencing and annotation.</title>
        <authorList>
            <consortium name="The Broad Institute Genomics Platform"/>
            <consortium name="The Broad Institute Genome Sequencing Center for Infectious Disease"/>
            <person name="Wu L."/>
            <person name="Ma J."/>
        </authorList>
    </citation>
    <scope>NUCLEOTIDE SEQUENCE [LARGE SCALE GENOMIC DNA]</scope>
    <source>
        <strain evidence="4">PJ61</strain>
    </source>
</reference>
<accession>A0ABV8WL88</accession>
<proteinExistence type="predicted"/>
<keyword evidence="4" id="KW-1185">Reference proteome</keyword>
<feature type="region of interest" description="Disordered" evidence="1">
    <location>
        <begin position="21"/>
        <end position="63"/>
    </location>
</feature>
<keyword evidence="2" id="KW-0732">Signal</keyword>
<gene>
    <name evidence="3" type="ORF">ACFO0G_10925</name>
</gene>
<evidence type="ECO:0008006" key="5">
    <source>
        <dbReference type="Google" id="ProtNLM"/>
    </source>
</evidence>
<sequence>MRRFPAALVLVTFALAGCAPQQGTPQPAPSASGPASTSTAATGAPAAPTPSNVPSTQAPTVPGNAEEKWTTFTTADGAMAFDLPAAWSVKDPAGELAEGGGAYAEVRNQAGKVMATLRTNMAIGSSCTQKYPYEVLDTADLPALAQDGVVPQFAFETRGNAGTPVPPGVQAAGYGITSGPMPSGPDACPILHFFHWPPNSAMFGAFYDPANNATPGDPSLPYPELAKKYRETAEYADIRRMITSLRPVAK</sequence>
<dbReference type="Proteomes" id="UP001595778">
    <property type="component" value="Unassembled WGS sequence"/>
</dbReference>
<feature type="chain" id="PRO_5046673975" description="Lipoprotein" evidence="2">
    <location>
        <begin position="17"/>
        <end position="250"/>
    </location>
</feature>